<dbReference type="InterPro" id="IPR003615">
    <property type="entry name" value="HNH_nuc"/>
</dbReference>
<organism evidence="2 3">
    <name type="scientific">Halomonas marinisediminis</name>
    <dbReference type="NCBI Taxonomy" id="2546095"/>
    <lineage>
        <taxon>Bacteria</taxon>
        <taxon>Pseudomonadati</taxon>
        <taxon>Pseudomonadota</taxon>
        <taxon>Gammaproteobacteria</taxon>
        <taxon>Oceanospirillales</taxon>
        <taxon>Halomonadaceae</taxon>
        <taxon>Halomonas</taxon>
    </lineage>
</organism>
<gene>
    <name evidence="2" type="ORF">E0702_06290</name>
</gene>
<evidence type="ECO:0000259" key="1">
    <source>
        <dbReference type="Pfam" id="PF13391"/>
    </source>
</evidence>
<evidence type="ECO:0000313" key="3">
    <source>
        <dbReference type="Proteomes" id="UP000294823"/>
    </source>
</evidence>
<proteinExistence type="predicted"/>
<evidence type="ECO:0000313" key="2">
    <source>
        <dbReference type="EMBL" id="TDB03200.1"/>
    </source>
</evidence>
<keyword evidence="3" id="KW-1185">Reference proteome</keyword>
<sequence length="318" mass="36465">MEKNPWSGHMDERLTCLNHLRTGSPYNKPCLLLAVICEIQCGHITTHRVQINPRLLSRYHDLYELVSGERHRANPWLPLWHLRNDRGPAGPIWSPDYADSLAPVADQLGQPRSMNQLLERFSSARLDDELFAALQKSDLAREACSLLAHRYLGDDKATLERLMSHLDTELASGDYQRHPERLADGIKEAAPVPARSAAFRSLVLEAYDYRCAASRLRYITPDYRYLVEAAHLIPFSVTQDDRPSNGLALTPNLHWAMDNHLIAPGPDHHWHVSPAVDHLVADNDWLCRLDRQPLVLPRDERWRPAPEALAWRLDHLRR</sequence>
<accession>A0ABY2D801</accession>
<dbReference type="Pfam" id="PF13391">
    <property type="entry name" value="HNH_2"/>
    <property type="match status" value="1"/>
</dbReference>
<feature type="domain" description="HNH nuclease" evidence="1">
    <location>
        <begin position="211"/>
        <end position="263"/>
    </location>
</feature>
<reference evidence="2 3" key="1">
    <citation type="submission" date="2019-03" db="EMBL/GenBank/DDBJ databases">
        <title>Halomonas marinisediminis sp. nov., a moderately halophilic bacterium isolated from the Bohai Gulf.</title>
        <authorList>
            <person name="Ji X."/>
        </authorList>
    </citation>
    <scope>NUCLEOTIDE SEQUENCE [LARGE SCALE GENOMIC DNA]</scope>
    <source>
        <strain evidence="2 3">204</strain>
    </source>
</reference>
<name>A0ABY2D801_9GAMM</name>
<dbReference type="Proteomes" id="UP000294823">
    <property type="component" value="Unassembled WGS sequence"/>
</dbReference>
<dbReference type="EMBL" id="SLTR01000006">
    <property type="protein sequence ID" value="TDB03200.1"/>
    <property type="molecule type" value="Genomic_DNA"/>
</dbReference>
<protein>
    <recommendedName>
        <fullName evidence="1">HNH nuclease domain-containing protein</fullName>
    </recommendedName>
</protein>
<comment type="caution">
    <text evidence="2">The sequence shown here is derived from an EMBL/GenBank/DDBJ whole genome shotgun (WGS) entry which is preliminary data.</text>
</comment>